<dbReference type="AlphaFoldDB" id="A0A1J4KYV5"/>
<keyword evidence="4" id="KW-1185">Reference proteome</keyword>
<keyword evidence="2" id="KW-0472">Membrane</keyword>
<dbReference type="EMBL" id="MLAK01000111">
    <property type="protein sequence ID" value="OHT16431.1"/>
    <property type="molecule type" value="Genomic_DNA"/>
</dbReference>
<evidence type="ECO:0000256" key="2">
    <source>
        <dbReference type="SAM" id="Phobius"/>
    </source>
</evidence>
<evidence type="ECO:0008006" key="5">
    <source>
        <dbReference type="Google" id="ProtNLM"/>
    </source>
</evidence>
<evidence type="ECO:0000256" key="1">
    <source>
        <dbReference type="SAM" id="MobiDB-lite"/>
    </source>
</evidence>
<feature type="transmembrane region" description="Helical" evidence="2">
    <location>
        <begin position="173"/>
        <end position="199"/>
    </location>
</feature>
<organism evidence="3 4">
    <name type="scientific">Tritrichomonas foetus</name>
    <dbReference type="NCBI Taxonomy" id="1144522"/>
    <lineage>
        <taxon>Eukaryota</taxon>
        <taxon>Metamonada</taxon>
        <taxon>Parabasalia</taxon>
        <taxon>Tritrichomonadida</taxon>
        <taxon>Tritrichomonadidae</taxon>
        <taxon>Tritrichomonas</taxon>
    </lineage>
</organism>
<feature type="transmembrane region" description="Helical" evidence="2">
    <location>
        <begin position="89"/>
        <end position="112"/>
    </location>
</feature>
<feature type="transmembrane region" description="Helical" evidence="2">
    <location>
        <begin position="20"/>
        <end position="41"/>
    </location>
</feature>
<dbReference type="Proteomes" id="UP000179807">
    <property type="component" value="Unassembled WGS sequence"/>
</dbReference>
<feature type="compositionally biased region" description="Basic and acidic residues" evidence="1">
    <location>
        <begin position="225"/>
        <end position="235"/>
    </location>
</feature>
<dbReference type="GeneID" id="94825545"/>
<feature type="region of interest" description="Disordered" evidence="1">
    <location>
        <begin position="205"/>
        <end position="235"/>
    </location>
</feature>
<protein>
    <recommendedName>
        <fullName evidence="5">Tetraspanin family protein</fullName>
    </recommendedName>
</protein>
<keyword evidence="2" id="KW-1133">Transmembrane helix</keyword>
<comment type="caution">
    <text evidence="3">The sequence shown here is derived from an EMBL/GenBank/DDBJ whole genome shotgun (WGS) entry which is preliminary data.</text>
</comment>
<proteinExistence type="predicted"/>
<feature type="transmembrane region" description="Helical" evidence="2">
    <location>
        <begin position="62"/>
        <end position="83"/>
    </location>
</feature>
<accession>A0A1J4KYV5</accession>
<keyword evidence="2" id="KW-0812">Transmembrane</keyword>
<evidence type="ECO:0000313" key="3">
    <source>
        <dbReference type="EMBL" id="OHT16431.1"/>
    </source>
</evidence>
<gene>
    <name evidence="3" type="ORF">TRFO_02690</name>
</gene>
<reference evidence="3" key="1">
    <citation type="submission" date="2016-10" db="EMBL/GenBank/DDBJ databases">
        <authorList>
            <person name="Benchimol M."/>
            <person name="Almeida L.G."/>
            <person name="Vasconcelos A.T."/>
            <person name="Perreira-Neves A."/>
            <person name="Rosa I.A."/>
            <person name="Tasca T."/>
            <person name="Bogo M.R."/>
            <person name="de Souza W."/>
        </authorList>
    </citation>
    <scope>NUCLEOTIDE SEQUENCE [LARGE SCALE GENOMIC DNA]</scope>
    <source>
        <strain evidence="3">K</strain>
    </source>
</reference>
<name>A0A1J4KYV5_9EUKA</name>
<dbReference type="VEuPathDB" id="TrichDB:TRFO_02690"/>
<evidence type="ECO:0000313" key="4">
    <source>
        <dbReference type="Proteomes" id="UP000179807"/>
    </source>
</evidence>
<sequence length="235" mass="26010">MSIGTFLTLQSESILSAFKAFLFLSLLSFFVTGIFNSVFASDVNNGIFEHLDKGQALVDIQISLAVIGFASIFMFLFMLAILYNFGHAFVAHFILLVIDLASIVGDIVLLSFSIHFTSSNIEQTYVTSFGNLLSMPNPQPKIREWMEDHKCNSLVSCYPIAESYIHKIVKYGFIGNIVLVALTAASLLGLIVVLIFMGLQKPVDRNEYPSSSSEGGDDPEAPQTDAERQRRESVY</sequence>
<dbReference type="RefSeq" id="XP_068369567.1">
    <property type="nucleotide sequence ID" value="XM_068490841.1"/>
</dbReference>